<protein>
    <submittedName>
        <fullName evidence="1">Uncharacterized protein</fullName>
    </submittedName>
</protein>
<keyword evidence="2" id="KW-1185">Reference proteome</keyword>
<dbReference type="Proteomes" id="UP001497382">
    <property type="component" value="Unassembled WGS sequence"/>
</dbReference>
<comment type="caution">
    <text evidence="1">The sequence shown here is derived from an EMBL/GenBank/DDBJ whole genome shotgun (WGS) entry which is preliminary data.</text>
</comment>
<name>A0AAV2BE42_9ARAC</name>
<evidence type="ECO:0000313" key="1">
    <source>
        <dbReference type="EMBL" id="CAL1294488.1"/>
    </source>
</evidence>
<organism evidence="1 2">
    <name type="scientific">Larinioides sclopetarius</name>
    <dbReference type="NCBI Taxonomy" id="280406"/>
    <lineage>
        <taxon>Eukaryota</taxon>
        <taxon>Metazoa</taxon>
        <taxon>Ecdysozoa</taxon>
        <taxon>Arthropoda</taxon>
        <taxon>Chelicerata</taxon>
        <taxon>Arachnida</taxon>
        <taxon>Araneae</taxon>
        <taxon>Araneomorphae</taxon>
        <taxon>Entelegynae</taxon>
        <taxon>Araneoidea</taxon>
        <taxon>Araneidae</taxon>
        <taxon>Larinioides</taxon>
    </lineage>
</organism>
<accession>A0AAV2BE42</accession>
<sequence>MAVAIPVLFCHRLQFGHMLDICLDHLYHSGSPRLISPIELWGCSNITPDMIGSSLDGRKCKL</sequence>
<reference evidence="1 2" key="1">
    <citation type="submission" date="2024-04" db="EMBL/GenBank/DDBJ databases">
        <authorList>
            <person name="Rising A."/>
            <person name="Reimegard J."/>
            <person name="Sonavane S."/>
            <person name="Akerstrom W."/>
            <person name="Nylinder S."/>
            <person name="Hedman E."/>
            <person name="Kallberg Y."/>
        </authorList>
    </citation>
    <scope>NUCLEOTIDE SEQUENCE [LARGE SCALE GENOMIC DNA]</scope>
</reference>
<evidence type="ECO:0000313" key="2">
    <source>
        <dbReference type="Proteomes" id="UP001497382"/>
    </source>
</evidence>
<gene>
    <name evidence="1" type="ORF">LARSCL_LOCUS18736</name>
</gene>
<dbReference type="EMBL" id="CAXIEN010000347">
    <property type="protein sequence ID" value="CAL1294488.1"/>
    <property type="molecule type" value="Genomic_DNA"/>
</dbReference>
<dbReference type="AlphaFoldDB" id="A0AAV2BE42"/>
<proteinExistence type="predicted"/>